<dbReference type="CDD" id="cd04793">
    <property type="entry name" value="LanC"/>
    <property type="match status" value="1"/>
</dbReference>
<dbReference type="PRINTS" id="PR01955">
    <property type="entry name" value="LANCFRANKIA"/>
</dbReference>
<dbReference type="RefSeq" id="WP_345360611.1">
    <property type="nucleotide sequence ID" value="NZ_BAABHJ010000021.1"/>
</dbReference>
<dbReference type="SUPFAM" id="SSF158745">
    <property type="entry name" value="LanC-like"/>
    <property type="match status" value="1"/>
</dbReference>
<evidence type="ECO:0000313" key="1">
    <source>
        <dbReference type="EMBL" id="GAA4612829.1"/>
    </source>
</evidence>
<gene>
    <name evidence="1" type="ORF">GCM10023195_55250</name>
</gene>
<keyword evidence="2" id="KW-1185">Reference proteome</keyword>
<protein>
    <submittedName>
        <fullName evidence="1">Lanthionine synthetase C family protein</fullName>
    </submittedName>
</protein>
<reference evidence="2" key="1">
    <citation type="journal article" date="2019" name="Int. J. Syst. Evol. Microbiol.">
        <title>The Global Catalogue of Microorganisms (GCM) 10K type strain sequencing project: providing services to taxonomists for standard genome sequencing and annotation.</title>
        <authorList>
            <consortium name="The Broad Institute Genomics Platform"/>
            <consortium name="The Broad Institute Genome Sequencing Center for Infectious Disease"/>
            <person name="Wu L."/>
            <person name="Ma J."/>
        </authorList>
    </citation>
    <scope>NUCLEOTIDE SEQUENCE [LARGE SCALE GENOMIC DNA]</scope>
    <source>
        <strain evidence="2">JCM 17938</strain>
    </source>
</reference>
<dbReference type="InterPro" id="IPR007822">
    <property type="entry name" value="LANC-like"/>
</dbReference>
<evidence type="ECO:0000313" key="2">
    <source>
        <dbReference type="Proteomes" id="UP001500212"/>
    </source>
</evidence>
<comment type="caution">
    <text evidence="1">The sequence shown here is derived from an EMBL/GenBank/DDBJ whole genome shotgun (WGS) entry which is preliminary data.</text>
</comment>
<organism evidence="1 2">
    <name type="scientific">Actinoallomurus liliacearum</name>
    <dbReference type="NCBI Taxonomy" id="1080073"/>
    <lineage>
        <taxon>Bacteria</taxon>
        <taxon>Bacillati</taxon>
        <taxon>Actinomycetota</taxon>
        <taxon>Actinomycetes</taxon>
        <taxon>Streptosporangiales</taxon>
        <taxon>Thermomonosporaceae</taxon>
        <taxon>Actinoallomurus</taxon>
    </lineage>
</organism>
<dbReference type="SMART" id="SM01260">
    <property type="entry name" value="LANC_like"/>
    <property type="match status" value="1"/>
</dbReference>
<dbReference type="Pfam" id="PF05147">
    <property type="entry name" value="LANC_like"/>
    <property type="match status" value="1"/>
</dbReference>
<dbReference type="PRINTS" id="PR01950">
    <property type="entry name" value="LANCSUPER"/>
</dbReference>
<dbReference type="EMBL" id="BAABHJ010000021">
    <property type="protein sequence ID" value="GAA4612829.1"/>
    <property type="molecule type" value="Genomic_DNA"/>
</dbReference>
<proteinExistence type="predicted"/>
<dbReference type="Gene3D" id="1.50.10.20">
    <property type="match status" value="1"/>
</dbReference>
<dbReference type="Proteomes" id="UP001500212">
    <property type="component" value="Unassembled WGS sequence"/>
</dbReference>
<name>A0ABP8TQX8_9ACTN</name>
<sequence>MNQLVEVLAEHQLSAAAKIAARLTDALALPTSPQRDRGIAGSRCPGQSLSKGAAGVAVLHGVRAHAGLGDWDRAHQWLAYATRDEVSAGPNAGLWHGAPAVAFAISVAAPSRRYPQAMKRLDAAVTALVQARLEAAAARIAAAQRPCRAEFDLVRGLTGLGAYLLRRDPGGRLIRQVLTYLVRLSEPFPADDARHAIPGWWTNDIPHGRPADVFHGGHADCGMAHGISGPLSLLALAMRRGITVDGQVAAIGRICQWLDTWRHDDPAGPWWPERVTFAELRAGRSTHSGPARPSWCYGTPGIIRAQQLAAQAVGDLDRQRDAEQALAACLSDLAQLARFTDNALCHGWAGLIATTWYAAGDAMSPELAAHLPGLLDRLLTRVDADASRTGRTPGLIDGTAGIALVLHAIATGTPGGWGTCLLIN</sequence>
<accession>A0ABP8TQX8</accession>
<dbReference type="InterPro" id="IPR033889">
    <property type="entry name" value="LanC"/>
</dbReference>